<feature type="compositionally biased region" description="Basic and acidic residues" evidence="10">
    <location>
        <begin position="321"/>
        <end position="337"/>
    </location>
</feature>
<keyword evidence="13" id="KW-1185">Reference proteome</keyword>
<evidence type="ECO:0000256" key="8">
    <source>
        <dbReference type="ARBA" id="ARBA00034651"/>
    </source>
</evidence>
<evidence type="ECO:0000256" key="11">
    <source>
        <dbReference type="SAM" id="Phobius"/>
    </source>
</evidence>
<dbReference type="InterPro" id="IPR023271">
    <property type="entry name" value="Aquaporin-like"/>
</dbReference>
<protein>
    <submittedName>
        <fullName evidence="12">Aquaporin-like protein</fullName>
    </submittedName>
</protein>
<dbReference type="GO" id="GO:0015250">
    <property type="term" value="F:water channel activity"/>
    <property type="evidence" value="ECO:0007669"/>
    <property type="project" value="TreeGrafter"/>
</dbReference>
<evidence type="ECO:0000256" key="9">
    <source>
        <dbReference type="RuleBase" id="RU000477"/>
    </source>
</evidence>
<feature type="transmembrane region" description="Helical" evidence="11">
    <location>
        <begin position="43"/>
        <end position="62"/>
    </location>
</feature>
<evidence type="ECO:0000256" key="5">
    <source>
        <dbReference type="ARBA" id="ARBA00022989"/>
    </source>
</evidence>
<comment type="catalytic activity">
    <reaction evidence="8">
        <text>H2O(in) = H2O(out)</text>
        <dbReference type="Rhea" id="RHEA:29667"/>
        <dbReference type="ChEBI" id="CHEBI:15377"/>
    </reaction>
</comment>
<feature type="compositionally biased region" description="Basic and acidic residues" evidence="10">
    <location>
        <begin position="378"/>
        <end position="393"/>
    </location>
</feature>
<comment type="similarity">
    <text evidence="2 9">Belongs to the MIP/aquaporin (TC 1.A.8) family.</text>
</comment>
<keyword evidence="4" id="KW-0677">Repeat</keyword>
<organism evidence="12 13">
    <name type="scientific">Sphaerulina musiva (strain SO2202)</name>
    <name type="common">Poplar stem canker fungus</name>
    <name type="synonym">Septoria musiva</name>
    <dbReference type="NCBI Taxonomy" id="692275"/>
    <lineage>
        <taxon>Eukaryota</taxon>
        <taxon>Fungi</taxon>
        <taxon>Dikarya</taxon>
        <taxon>Ascomycota</taxon>
        <taxon>Pezizomycotina</taxon>
        <taxon>Dothideomycetes</taxon>
        <taxon>Dothideomycetidae</taxon>
        <taxon>Mycosphaerellales</taxon>
        <taxon>Mycosphaerellaceae</taxon>
        <taxon>Sphaerulina</taxon>
    </lineage>
</organism>
<evidence type="ECO:0000256" key="3">
    <source>
        <dbReference type="ARBA" id="ARBA00022692"/>
    </source>
</evidence>
<dbReference type="HOGENOM" id="CLU_020019_1_7_1"/>
<dbReference type="PRINTS" id="PR00783">
    <property type="entry name" value="MINTRINSICP"/>
</dbReference>
<proteinExistence type="inferred from homology"/>
<feature type="transmembrane region" description="Helical" evidence="11">
    <location>
        <begin position="251"/>
        <end position="271"/>
    </location>
</feature>
<evidence type="ECO:0000256" key="4">
    <source>
        <dbReference type="ARBA" id="ARBA00022737"/>
    </source>
</evidence>
<dbReference type="OrthoDB" id="3222at2759"/>
<keyword evidence="9" id="KW-0813">Transport</keyword>
<feature type="transmembrane region" description="Helical" evidence="11">
    <location>
        <begin position="90"/>
        <end position="110"/>
    </location>
</feature>
<dbReference type="FunFam" id="1.20.1080.10:FF:000024">
    <property type="entry name" value="MIP aquaporin (Eurofung)"/>
    <property type="match status" value="1"/>
</dbReference>
<feature type="region of interest" description="Disordered" evidence="10">
    <location>
        <begin position="304"/>
        <end position="401"/>
    </location>
</feature>
<dbReference type="SUPFAM" id="SSF81338">
    <property type="entry name" value="Aquaporin-like"/>
    <property type="match status" value="1"/>
</dbReference>
<dbReference type="RefSeq" id="XP_016756320.1">
    <property type="nucleotide sequence ID" value="XM_016909311.1"/>
</dbReference>
<feature type="transmembrane region" description="Helical" evidence="11">
    <location>
        <begin position="204"/>
        <end position="224"/>
    </location>
</feature>
<dbReference type="OMA" id="MQNTIAG"/>
<keyword evidence="3 9" id="KW-0812">Transmembrane</keyword>
<accession>M3ARS2</accession>
<dbReference type="eggNOG" id="KOG0223">
    <property type="taxonomic scope" value="Eukaryota"/>
</dbReference>
<dbReference type="Gene3D" id="1.20.1080.10">
    <property type="entry name" value="Glycerol uptake facilitator protein"/>
    <property type="match status" value="1"/>
</dbReference>
<dbReference type="Pfam" id="PF00230">
    <property type="entry name" value="MIP"/>
    <property type="match status" value="1"/>
</dbReference>
<feature type="region of interest" description="Disordered" evidence="10">
    <location>
        <begin position="1"/>
        <end position="21"/>
    </location>
</feature>
<feature type="transmembrane region" description="Helical" evidence="11">
    <location>
        <begin position="116"/>
        <end position="138"/>
    </location>
</feature>
<keyword evidence="6 11" id="KW-0472">Membrane</keyword>
<name>M3ARS2_SPHMS</name>
<evidence type="ECO:0000256" key="10">
    <source>
        <dbReference type="SAM" id="MobiDB-lite"/>
    </source>
</evidence>
<feature type="transmembrane region" description="Helical" evidence="11">
    <location>
        <begin position="174"/>
        <end position="197"/>
    </location>
</feature>
<comment type="subcellular location">
    <subcellularLocation>
        <location evidence="1">Membrane</location>
        <topology evidence="1">Multi-pass membrane protein</topology>
    </subcellularLocation>
</comment>
<evidence type="ECO:0000256" key="1">
    <source>
        <dbReference type="ARBA" id="ARBA00004141"/>
    </source>
</evidence>
<evidence type="ECO:0000256" key="2">
    <source>
        <dbReference type="ARBA" id="ARBA00006175"/>
    </source>
</evidence>
<evidence type="ECO:0000313" key="13">
    <source>
        <dbReference type="Proteomes" id="UP000016931"/>
    </source>
</evidence>
<keyword evidence="5 11" id="KW-1133">Transmembrane helix</keyword>
<dbReference type="InterPro" id="IPR034294">
    <property type="entry name" value="Aquaporin_transptr"/>
</dbReference>
<sequence>MNNNSTTGVHLSLPGLGNKEKPGHLKEHRIPGLGFLPNKTRNHFIAMVGEFIGTFLFLFFAFSGTQVANAAATGANAGDSTLAQVPNASVLVYIALAFGFSLAVNAWVFFRISGGLFNPAVTLGLALIGAITWVRALVTFIAQILGAMAAAAVVSALFPGPLAVATALGSGTSIARGLFIEMFLTAELVFTIFMLAAEKHKATFIAPIGIGLALFIAELSGVFFTGGACSLNPARSFGPCVVLHSFPGYHWIYWLGPLLGTLLAVGFYRFVKLLEYETANPGQDFNEQEAEHFDFDEDNAASAADVARPVVPQDSSISSTIDRRDTQQMPDYADRRPQSSGAYGSPQVGYGGPPNAGHVPGIASGRPGTGTSTVDNAPKTHVDVDPQRLEDGMHPGFGVRK</sequence>
<dbReference type="AlphaFoldDB" id="M3ARS2"/>
<dbReference type="EMBL" id="KB456272">
    <property type="protein sequence ID" value="EMF08199.1"/>
    <property type="molecule type" value="Genomic_DNA"/>
</dbReference>
<dbReference type="InterPro" id="IPR000425">
    <property type="entry name" value="MIP"/>
</dbReference>
<dbReference type="PANTHER" id="PTHR19139:SF199">
    <property type="entry name" value="MIP17260P"/>
    <property type="match status" value="1"/>
</dbReference>
<dbReference type="GeneID" id="27906448"/>
<keyword evidence="7" id="KW-0325">Glycoprotein</keyword>
<dbReference type="STRING" id="692275.M3ARS2"/>
<dbReference type="GO" id="GO:0005886">
    <property type="term" value="C:plasma membrane"/>
    <property type="evidence" value="ECO:0007669"/>
    <property type="project" value="TreeGrafter"/>
</dbReference>
<reference evidence="12 13" key="1">
    <citation type="journal article" date="2012" name="PLoS Pathog.">
        <title>Diverse lifestyles and strategies of plant pathogenesis encoded in the genomes of eighteen Dothideomycetes fungi.</title>
        <authorList>
            <person name="Ohm R.A."/>
            <person name="Feau N."/>
            <person name="Henrissat B."/>
            <person name="Schoch C.L."/>
            <person name="Horwitz B.A."/>
            <person name="Barry K.W."/>
            <person name="Condon B.J."/>
            <person name="Copeland A.C."/>
            <person name="Dhillon B."/>
            <person name="Glaser F."/>
            <person name="Hesse C.N."/>
            <person name="Kosti I."/>
            <person name="LaButti K."/>
            <person name="Lindquist E.A."/>
            <person name="Lucas S."/>
            <person name="Salamov A.A."/>
            <person name="Bradshaw R.E."/>
            <person name="Ciuffetti L."/>
            <person name="Hamelin R.C."/>
            <person name="Kema G.H.J."/>
            <person name="Lawrence C."/>
            <person name="Scott J.A."/>
            <person name="Spatafora J.W."/>
            <person name="Turgeon B.G."/>
            <person name="de Wit P.J.G.M."/>
            <person name="Zhong S."/>
            <person name="Goodwin S.B."/>
            <person name="Grigoriev I.V."/>
        </authorList>
    </citation>
    <scope>NUCLEOTIDE SEQUENCE [LARGE SCALE GENOMIC DNA]</scope>
    <source>
        <strain evidence="12 13">SO2202</strain>
    </source>
</reference>
<dbReference type="Proteomes" id="UP000016931">
    <property type="component" value="Unassembled WGS sequence"/>
</dbReference>
<evidence type="ECO:0000256" key="7">
    <source>
        <dbReference type="ARBA" id="ARBA00023180"/>
    </source>
</evidence>
<gene>
    <name evidence="12" type="ORF">SEPMUDRAFT_54636</name>
</gene>
<evidence type="ECO:0000256" key="6">
    <source>
        <dbReference type="ARBA" id="ARBA00023136"/>
    </source>
</evidence>
<feature type="transmembrane region" description="Helical" evidence="11">
    <location>
        <begin position="145"/>
        <end position="168"/>
    </location>
</feature>
<evidence type="ECO:0000313" key="12">
    <source>
        <dbReference type="EMBL" id="EMF08199.1"/>
    </source>
</evidence>
<dbReference type="PANTHER" id="PTHR19139">
    <property type="entry name" value="AQUAPORIN TRANSPORTER"/>
    <property type="match status" value="1"/>
</dbReference>